<evidence type="ECO:0000256" key="1">
    <source>
        <dbReference type="SAM" id="MobiDB-lite"/>
    </source>
</evidence>
<reference evidence="2 3" key="1">
    <citation type="submission" date="2023-03" db="EMBL/GenBank/DDBJ databases">
        <title>Genome insight into feeding habits of ladybird beetles.</title>
        <authorList>
            <person name="Li H.-S."/>
            <person name="Huang Y.-H."/>
            <person name="Pang H."/>
        </authorList>
    </citation>
    <scope>NUCLEOTIDE SEQUENCE [LARGE SCALE GENOMIC DNA]</scope>
    <source>
        <strain evidence="2">SYSU_2023b</strain>
        <tissue evidence="2">Whole body</tissue>
    </source>
</reference>
<accession>A0AAW1UAG7</accession>
<name>A0AAW1UAG7_9CUCU</name>
<protein>
    <submittedName>
        <fullName evidence="2">Uncharacterized protein</fullName>
    </submittedName>
</protein>
<sequence>MSPTAVRPYLKNALKEETSRNGREKGKSRPMSDSDSSESELLKVSDVNDDEEPDDGGEKFIISNPENINFLLIKFEEKKSVVHYVAKLISIYSLNEYEVLYLRKNPRSYIFVFPEVEDQAMVDF</sequence>
<evidence type="ECO:0000313" key="2">
    <source>
        <dbReference type="EMBL" id="KAK9880707.1"/>
    </source>
</evidence>
<dbReference type="Proteomes" id="UP001431783">
    <property type="component" value="Unassembled WGS sequence"/>
</dbReference>
<comment type="caution">
    <text evidence="2">The sequence shown here is derived from an EMBL/GenBank/DDBJ whole genome shotgun (WGS) entry which is preliminary data.</text>
</comment>
<gene>
    <name evidence="2" type="ORF">WA026_013033</name>
</gene>
<keyword evidence="3" id="KW-1185">Reference proteome</keyword>
<feature type="compositionally biased region" description="Basic and acidic residues" evidence="1">
    <location>
        <begin position="13"/>
        <end position="32"/>
    </location>
</feature>
<feature type="region of interest" description="Disordered" evidence="1">
    <location>
        <begin position="1"/>
        <end position="59"/>
    </location>
</feature>
<dbReference type="EMBL" id="JARQZJ010000066">
    <property type="protein sequence ID" value="KAK9880707.1"/>
    <property type="molecule type" value="Genomic_DNA"/>
</dbReference>
<evidence type="ECO:0000313" key="3">
    <source>
        <dbReference type="Proteomes" id="UP001431783"/>
    </source>
</evidence>
<dbReference type="AlphaFoldDB" id="A0AAW1UAG7"/>
<proteinExistence type="predicted"/>
<organism evidence="2 3">
    <name type="scientific">Henosepilachna vigintioctopunctata</name>
    <dbReference type="NCBI Taxonomy" id="420089"/>
    <lineage>
        <taxon>Eukaryota</taxon>
        <taxon>Metazoa</taxon>
        <taxon>Ecdysozoa</taxon>
        <taxon>Arthropoda</taxon>
        <taxon>Hexapoda</taxon>
        <taxon>Insecta</taxon>
        <taxon>Pterygota</taxon>
        <taxon>Neoptera</taxon>
        <taxon>Endopterygota</taxon>
        <taxon>Coleoptera</taxon>
        <taxon>Polyphaga</taxon>
        <taxon>Cucujiformia</taxon>
        <taxon>Coccinelloidea</taxon>
        <taxon>Coccinellidae</taxon>
        <taxon>Epilachninae</taxon>
        <taxon>Epilachnini</taxon>
        <taxon>Henosepilachna</taxon>
    </lineage>
</organism>